<dbReference type="PROSITE" id="PS00028">
    <property type="entry name" value="ZINC_FINGER_C2H2_1"/>
    <property type="match status" value="1"/>
</dbReference>
<feature type="domain" description="C2H2-type" evidence="2">
    <location>
        <begin position="306"/>
        <end position="334"/>
    </location>
</feature>
<reference evidence="3 4" key="1">
    <citation type="submission" date="2024-04" db="EMBL/GenBank/DDBJ databases">
        <title>Phyllosticta paracitricarpa is synonymous to the EU quarantine fungus P. citricarpa based on phylogenomic analyses.</title>
        <authorList>
            <consortium name="Lawrence Berkeley National Laboratory"/>
            <person name="Van Ingen-Buijs V.A."/>
            <person name="Van Westerhoven A.C."/>
            <person name="Haridas S."/>
            <person name="Skiadas P."/>
            <person name="Martin F."/>
            <person name="Groenewald J.Z."/>
            <person name="Crous P.W."/>
            <person name="Seidl M.F."/>
        </authorList>
    </citation>
    <scope>NUCLEOTIDE SEQUENCE [LARGE SCALE GENOMIC DNA]</scope>
    <source>
        <strain evidence="3 4">CBS 123374</strain>
    </source>
</reference>
<feature type="domain" description="C2H2-type" evidence="2">
    <location>
        <begin position="337"/>
        <end position="365"/>
    </location>
</feature>
<dbReference type="EMBL" id="JBBWRZ010000005">
    <property type="protein sequence ID" value="KAK8235485.1"/>
    <property type="molecule type" value="Genomic_DNA"/>
</dbReference>
<dbReference type="SMART" id="SM00355">
    <property type="entry name" value="ZnF_C2H2"/>
    <property type="match status" value="2"/>
</dbReference>
<keyword evidence="4" id="KW-1185">Reference proteome</keyword>
<keyword evidence="1" id="KW-0479">Metal-binding</keyword>
<evidence type="ECO:0000259" key="2">
    <source>
        <dbReference type="PROSITE" id="PS50157"/>
    </source>
</evidence>
<evidence type="ECO:0000313" key="3">
    <source>
        <dbReference type="EMBL" id="KAK8235485.1"/>
    </source>
</evidence>
<proteinExistence type="predicted"/>
<name>A0ABR1YPV7_9PEZI</name>
<keyword evidence="1" id="KW-0863">Zinc-finger</keyword>
<accession>A0ABR1YPV7</accession>
<organism evidence="3 4">
    <name type="scientific">Phyllosticta capitalensis</name>
    <dbReference type="NCBI Taxonomy" id="121624"/>
    <lineage>
        <taxon>Eukaryota</taxon>
        <taxon>Fungi</taxon>
        <taxon>Dikarya</taxon>
        <taxon>Ascomycota</taxon>
        <taxon>Pezizomycotina</taxon>
        <taxon>Dothideomycetes</taxon>
        <taxon>Dothideomycetes incertae sedis</taxon>
        <taxon>Botryosphaeriales</taxon>
        <taxon>Phyllostictaceae</taxon>
        <taxon>Phyllosticta</taxon>
    </lineage>
</organism>
<sequence>MPSKRPTELEPQSHARPTKLCRVDSVVEANQPQFEWCPFQEELCPFHSEHENHWALAFELDVVEPVSDTDPAPKASRQWAFRSVPHEEPALCFNPQLPLLHGDVQQSTVTQQNRTVQQQEAARHDPQDEAVTVEKTIDELLYTCNMYYKGFKLKSSKDRHEKAFHSAGGNAAFAFRSQRLSLGPCQEIPQGRAPPRCTKGDEAVQEVEAENLQIDQRPQQNIEPTDIPLANVQVLELSKSHNNRVTTTINAQSPDVRLSSPSNTEQPMLSLGTHLPLQPPITISPAAELPVATGDHGEQPDNSMPYSCDFCHKAFKLRSSKSRHMKNFHTAGGSTAFSHPVCGKGFTRNDGLLGHARKAHNVELPHILKRSHRTTPAL</sequence>
<dbReference type="InterPro" id="IPR013087">
    <property type="entry name" value="Znf_C2H2_type"/>
</dbReference>
<comment type="caution">
    <text evidence="3">The sequence shown here is derived from an EMBL/GenBank/DDBJ whole genome shotgun (WGS) entry which is preliminary data.</text>
</comment>
<gene>
    <name evidence="3" type="ORF">HDK90DRAFT_465836</name>
</gene>
<dbReference type="PROSITE" id="PS50157">
    <property type="entry name" value="ZINC_FINGER_C2H2_2"/>
    <property type="match status" value="2"/>
</dbReference>
<dbReference type="SUPFAM" id="SSF57667">
    <property type="entry name" value="beta-beta-alpha zinc fingers"/>
    <property type="match status" value="1"/>
</dbReference>
<dbReference type="Gene3D" id="3.30.160.60">
    <property type="entry name" value="Classic Zinc Finger"/>
    <property type="match status" value="1"/>
</dbReference>
<protein>
    <recommendedName>
        <fullName evidence="2">C2H2-type domain-containing protein</fullName>
    </recommendedName>
</protein>
<evidence type="ECO:0000313" key="4">
    <source>
        <dbReference type="Proteomes" id="UP001492380"/>
    </source>
</evidence>
<evidence type="ECO:0000256" key="1">
    <source>
        <dbReference type="PROSITE-ProRule" id="PRU00042"/>
    </source>
</evidence>
<dbReference type="InterPro" id="IPR036236">
    <property type="entry name" value="Znf_C2H2_sf"/>
</dbReference>
<dbReference type="Proteomes" id="UP001492380">
    <property type="component" value="Unassembled WGS sequence"/>
</dbReference>
<keyword evidence="1" id="KW-0862">Zinc</keyword>